<proteinExistence type="predicted"/>
<keyword evidence="2" id="KW-1185">Reference proteome</keyword>
<dbReference type="AlphaFoldDB" id="A0AAV4NI16"/>
<evidence type="ECO:0000313" key="2">
    <source>
        <dbReference type="Proteomes" id="UP001054945"/>
    </source>
</evidence>
<sequence length="86" mass="9627">MRLCPTENFILEIEGVELKSGLCHMFSLYNYPVDASSYLGWEGLSRRQSVCFAVHTAAPEVEASSRTFNAVTRASLTHIVARQKFS</sequence>
<organism evidence="1 2">
    <name type="scientific">Caerostris extrusa</name>
    <name type="common">Bark spider</name>
    <name type="synonym">Caerostris bankana</name>
    <dbReference type="NCBI Taxonomy" id="172846"/>
    <lineage>
        <taxon>Eukaryota</taxon>
        <taxon>Metazoa</taxon>
        <taxon>Ecdysozoa</taxon>
        <taxon>Arthropoda</taxon>
        <taxon>Chelicerata</taxon>
        <taxon>Arachnida</taxon>
        <taxon>Araneae</taxon>
        <taxon>Araneomorphae</taxon>
        <taxon>Entelegynae</taxon>
        <taxon>Araneoidea</taxon>
        <taxon>Araneidae</taxon>
        <taxon>Caerostris</taxon>
    </lineage>
</organism>
<protein>
    <submittedName>
        <fullName evidence="1">Uncharacterized protein</fullName>
    </submittedName>
</protein>
<gene>
    <name evidence="1" type="ORF">CEXT_801031</name>
</gene>
<accession>A0AAV4NI16</accession>
<dbReference type="Proteomes" id="UP001054945">
    <property type="component" value="Unassembled WGS sequence"/>
</dbReference>
<dbReference type="EMBL" id="BPLR01020965">
    <property type="protein sequence ID" value="GIX84436.1"/>
    <property type="molecule type" value="Genomic_DNA"/>
</dbReference>
<reference evidence="1 2" key="1">
    <citation type="submission" date="2021-06" db="EMBL/GenBank/DDBJ databases">
        <title>Caerostris extrusa draft genome.</title>
        <authorList>
            <person name="Kono N."/>
            <person name="Arakawa K."/>
        </authorList>
    </citation>
    <scope>NUCLEOTIDE SEQUENCE [LARGE SCALE GENOMIC DNA]</scope>
</reference>
<evidence type="ECO:0000313" key="1">
    <source>
        <dbReference type="EMBL" id="GIX84436.1"/>
    </source>
</evidence>
<name>A0AAV4NI16_CAEEX</name>
<comment type="caution">
    <text evidence="1">The sequence shown here is derived from an EMBL/GenBank/DDBJ whole genome shotgun (WGS) entry which is preliminary data.</text>
</comment>